<keyword evidence="10" id="KW-1185">Reference proteome</keyword>
<dbReference type="EMBL" id="VSIX01000089">
    <property type="protein sequence ID" value="TYB30674.1"/>
    <property type="molecule type" value="Genomic_DNA"/>
</dbReference>
<feature type="domain" description="SpoVT-AbrB" evidence="8">
    <location>
        <begin position="81"/>
        <end position="124"/>
    </location>
</feature>
<dbReference type="CDD" id="cd16320">
    <property type="entry name" value="MraZ_N"/>
    <property type="match status" value="1"/>
</dbReference>
<dbReference type="SUPFAM" id="SSF89447">
    <property type="entry name" value="AbrB/MazE/MraZ-like"/>
    <property type="match status" value="1"/>
</dbReference>
<dbReference type="PROSITE" id="PS51740">
    <property type="entry name" value="SPOVT_ABRB"/>
    <property type="match status" value="2"/>
</dbReference>
<dbReference type="GO" id="GO:0009295">
    <property type="term" value="C:nucleoid"/>
    <property type="evidence" value="ECO:0007669"/>
    <property type="project" value="UniProtKB-SubCell"/>
</dbReference>
<dbReference type="InterPro" id="IPR007159">
    <property type="entry name" value="SpoVT-AbrB_dom"/>
</dbReference>
<evidence type="ECO:0000259" key="8">
    <source>
        <dbReference type="PROSITE" id="PS51740"/>
    </source>
</evidence>
<dbReference type="Gene3D" id="3.40.1550.20">
    <property type="entry name" value="Transcriptional regulator MraZ domain"/>
    <property type="match status" value="1"/>
</dbReference>
<evidence type="ECO:0000256" key="4">
    <source>
        <dbReference type="ARBA" id="ARBA00023015"/>
    </source>
</evidence>
<dbReference type="InterPro" id="IPR035642">
    <property type="entry name" value="MraZ_N"/>
</dbReference>
<dbReference type="InterPro" id="IPR035644">
    <property type="entry name" value="MraZ_C"/>
</dbReference>
<keyword evidence="3" id="KW-0677">Repeat</keyword>
<accession>A0A5D0MA74</accession>
<dbReference type="HAMAP" id="MF_01008">
    <property type="entry name" value="MraZ"/>
    <property type="match status" value="1"/>
</dbReference>
<keyword evidence="5 7" id="KW-0238">DNA-binding</keyword>
<evidence type="ECO:0000256" key="1">
    <source>
        <dbReference type="ARBA" id="ARBA00013860"/>
    </source>
</evidence>
<dbReference type="PANTHER" id="PTHR34701:SF1">
    <property type="entry name" value="TRANSCRIPTIONAL REGULATOR MRAZ"/>
    <property type="match status" value="1"/>
</dbReference>
<evidence type="ECO:0000256" key="7">
    <source>
        <dbReference type="HAMAP-Rule" id="MF_01008"/>
    </source>
</evidence>
<evidence type="ECO:0000256" key="2">
    <source>
        <dbReference type="ARBA" id="ARBA00022490"/>
    </source>
</evidence>
<reference evidence="9" key="1">
    <citation type="submission" date="2019-08" db="EMBL/GenBank/DDBJ databases">
        <title>Genomic characterization of a novel candidate phylum (ARYD3) from a high temperature, high salinity tertiary oil reservoir in north central Oklahoma, USA.</title>
        <authorList>
            <person name="Youssef N.H."/>
            <person name="Yadav A."/>
            <person name="Elshahed M.S."/>
        </authorList>
    </citation>
    <scope>NUCLEOTIDE SEQUENCE [LARGE SCALE GENOMIC DNA]</scope>
    <source>
        <strain evidence="9">ARYD3</strain>
    </source>
</reference>
<dbReference type="Proteomes" id="UP000324143">
    <property type="component" value="Unassembled WGS sequence"/>
</dbReference>
<feature type="domain" description="SpoVT-AbrB" evidence="8">
    <location>
        <begin position="9"/>
        <end position="52"/>
    </location>
</feature>
<keyword evidence="6 7" id="KW-0804">Transcription</keyword>
<dbReference type="Pfam" id="PF02381">
    <property type="entry name" value="MraZ"/>
    <property type="match status" value="2"/>
</dbReference>
<keyword evidence="2 7" id="KW-0963">Cytoplasm</keyword>
<dbReference type="InterPro" id="IPR037914">
    <property type="entry name" value="SpoVT-AbrB_sf"/>
</dbReference>
<proteinExistence type="inferred from homology"/>
<dbReference type="InterPro" id="IPR003444">
    <property type="entry name" value="MraZ"/>
</dbReference>
<comment type="subunit">
    <text evidence="7">Forms oligomers.</text>
</comment>
<evidence type="ECO:0000256" key="6">
    <source>
        <dbReference type="ARBA" id="ARBA00023163"/>
    </source>
</evidence>
<name>A0A5D0MA74_9BACT</name>
<dbReference type="GO" id="GO:2000143">
    <property type="term" value="P:negative regulation of DNA-templated transcription initiation"/>
    <property type="evidence" value="ECO:0007669"/>
    <property type="project" value="TreeGrafter"/>
</dbReference>
<keyword evidence="4 7" id="KW-0805">Transcription regulation</keyword>
<evidence type="ECO:0000256" key="3">
    <source>
        <dbReference type="ARBA" id="ARBA00022737"/>
    </source>
</evidence>
<dbReference type="PANTHER" id="PTHR34701">
    <property type="entry name" value="TRANSCRIPTIONAL REGULATOR MRAZ"/>
    <property type="match status" value="1"/>
</dbReference>
<dbReference type="GO" id="GO:0005737">
    <property type="term" value="C:cytoplasm"/>
    <property type="evidence" value="ECO:0007669"/>
    <property type="project" value="UniProtKB-UniRule"/>
</dbReference>
<organism evidence="9 10">
    <name type="scientific">Candidatus Mcinerneyibacterium aminivorans</name>
    <dbReference type="NCBI Taxonomy" id="2703815"/>
    <lineage>
        <taxon>Bacteria</taxon>
        <taxon>Candidatus Macinerneyibacteriota</taxon>
        <taxon>Candidatus Mcinerneyibacteria</taxon>
        <taxon>Candidatus Mcinerneyibacteriales</taxon>
        <taxon>Candidatus Mcinerneyibacteriaceae</taxon>
        <taxon>Candidatus Mcinerneyibacterium</taxon>
    </lineage>
</organism>
<sequence length="151" mass="17604">MDGNMFLGNYKHSVDKKNRVKLPSNLRRKVVDDSLILTKGENNQITVFTHESWENYISPIKEKALHNKNYKIYLRAIFASAEEVSIDSQGRIRIPPELSSFSKIDDEVIIVGIDQIIELWNPDNYEKEMVEVDEKLAEYHDYIAKEEGFLK</sequence>
<gene>
    <name evidence="7" type="primary">mraZ</name>
    <name evidence="9" type="ORF">FXF47_07810</name>
</gene>
<dbReference type="InterPro" id="IPR020603">
    <property type="entry name" value="MraZ_dom"/>
</dbReference>
<comment type="subcellular location">
    <subcellularLocation>
        <location evidence="7">Cytoplasm</location>
        <location evidence="7">Nucleoid</location>
    </subcellularLocation>
</comment>
<evidence type="ECO:0000313" key="9">
    <source>
        <dbReference type="EMBL" id="TYB30674.1"/>
    </source>
</evidence>
<comment type="similarity">
    <text evidence="7">Belongs to the MraZ family.</text>
</comment>
<dbReference type="GO" id="GO:0000976">
    <property type="term" value="F:transcription cis-regulatory region binding"/>
    <property type="evidence" value="ECO:0007669"/>
    <property type="project" value="TreeGrafter"/>
</dbReference>
<protein>
    <recommendedName>
        <fullName evidence="1 7">Transcriptional regulator MraZ</fullName>
    </recommendedName>
</protein>
<comment type="caution">
    <text evidence="9">The sequence shown here is derived from an EMBL/GenBank/DDBJ whole genome shotgun (WGS) entry which is preliminary data.</text>
</comment>
<evidence type="ECO:0000313" key="10">
    <source>
        <dbReference type="Proteomes" id="UP000324143"/>
    </source>
</evidence>
<evidence type="ECO:0000256" key="5">
    <source>
        <dbReference type="ARBA" id="ARBA00023125"/>
    </source>
</evidence>
<dbReference type="GO" id="GO:0003700">
    <property type="term" value="F:DNA-binding transcription factor activity"/>
    <property type="evidence" value="ECO:0007669"/>
    <property type="project" value="UniProtKB-UniRule"/>
</dbReference>
<dbReference type="CDD" id="cd16321">
    <property type="entry name" value="MraZ_C"/>
    <property type="match status" value="1"/>
</dbReference>
<dbReference type="InterPro" id="IPR038619">
    <property type="entry name" value="MraZ_sf"/>
</dbReference>
<dbReference type="AlphaFoldDB" id="A0A5D0MA74"/>